<dbReference type="Pfam" id="PF00905">
    <property type="entry name" value="Transpeptidase"/>
    <property type="match status" value="1"/>
</dbReference>
<dbReference type="Pfam" id="PF00912">
    <property type="entry name" value="Transgly"/>
    <property type="match status" value="1"/>
</dbReference>
<dbReference type="GO" id="GO:0008658">
    <property type="term" value="F:penicillin binding"/>
    <property type="evidence" value="ECO:0007669"/>
    <property type="project" value="InterPro"/>
</dbReference>
<evidence type="ECO:0000256" key="7">
    <source>
        <dbReference type="ARBA" id="ARBA00022679"/>
    </source>
</evidence>
<evidence type="ECO:0000256" key="8">
    <source>
        <dbReference type="ARBA" id="ARBA00022801"/>
    </source>
</evidence>
<evidence type="ECO:0000256" key="1">
    <source>
        <dbReference type="ARBA" id="ARBA00004752"/>
    </source>
</evidence>
<keyword evidence="8" id="KW-0378">Hydrolase</keyword>
<evidence type="ECO:0000256" key="10">
    <source>
        <dbReference type="ARBA" id="ARBA00022984"/>
    </source>
</evidence>
<dbReference type="EMBL" id="VWPJ01000001">
    <property type="protein sequence ID" value="KAA5607499.1"/>
    <property type="molecule type" value="Genomic_DNA"/>
</dbReference>
<evidence type="ECO:0000256" key="5">
    <source>
        <dbReference type="ARBA" id="ARBA00022670"/>
    </source>
</evidence>
<keyword evidence="6" id="KW-0328">Glycosyltransferase</keyword>
<dbReference type="GO" id="GO:0006508">
    <property type="term" value="P:proteolysis"/>
    <property type="evidence" value="ECO:0007669"/>
    <property type="project" value="UniProtKB-KW"/>
</dbReference>
<proteinExistence type="inferred from homology"/>
<evidence type="ECO:0000256" key="12">
    <source>
        <dbReference type="ARBA" id="ARBA00023316"/>
    </source>
</evidence>
<dbReference type="GO" id="GO:0009252">
    <property type="term" value="P:peptidoglycan biosynthetic process"/>
    <property type="evidence" value="ECO:0007669"/>
    <property type="project" value="UniProtKB-UniPathway"/>
</dbReference>
<feature type="domain" description="Penicillin-binding protein transpeptidase" evidence="16">
    <location>
        <begin position="312"/>
        <end position="584"/>
    </location>
</feature>
<dbReference type="GO" id="GO:0008955">
    <property type="term" value="F:peptidoglycan glycosyltransferase activity"/>
    <property type="evidence" value="ECO:0007669"/>
    <property type="project" value="UniProtKB-EC"/>
</dbReference>
<comment type="similarity">
    <text evidence="3">In the N-terminal section; belongs to the glycosyltransferase 51 family.</text>
</comment>
<evidence type="ECO:0000256" key="4">
    <source>
        <dbReference type="ARBA" id="ARBA00022645"/>
    </source>
</evidence>
<keyword evidence="19" id="KW-1185">Reference proteome</keyword>
<evidence type="ECO:0000256" key="6">
    <source>
        <dbReference type="ARBA" id="ARBA00022676"/>
    </source>
</evidence>
<evidence type="ECO:0000259" key="16">
    <source>
        <dbReference type="Pfam" id="PF00905"/>
    </source>
</evidence>
<evidence type="ECO:0000313" key="19">
    <source>
        <dbReference type="Proteomes" id="UP000324065"/>
    </source>
</evidence>
<gene>
    <name evidence="18" type="ORF">F1188_01665</name>
</gene>
<evidence type="ECO:0000256" key="14">
    <source>
        <dbReference type="ARBA" id="ARBA00049902"/>
    </source>
</evidence>
<dbReference type="InterPro" id="IPR036950">
    <property type="entry name" value="PBP_transglycosylase"/>
</dbReference>
<dbReference type="SUPFAM" id="SSF53955">
    <property type="entry name" value="Lysozyme-like"/>
    <property type="match status" value="1"/>
</dbReference>
<dbReference type="Gene3D" id="3.40.710.10">
    <property type="entry name" value="DD-peptidase/beta-lactamase superfamily"/>
    <property type="match status" value="1"/>
</dbReference>
<dbReference type="UniPathway" id="UPA00219"/>
<name>A0A5M6II35_9PROT</name>
<feature type="domain" description="Glycosyl transferase family 51" evidence="17">
    <location>
        <begin position="57"/>
        <end position="222"/>
    </location>
</feature>
<dbReference type="Proteomes" id="UP000324065">
    <property type="component" value="Unassembled WGS sequence"/>
</dbReference>
<protein>
    <submittedName>
        <fullName evidence="18">PBP1A family penicillin-binding protein</fullName>
    </submittedName>
</protein>
<dbReference type="AlphaFoldDB" id="A0A5M6II35"/>
<comment type="catalytic activity">
    <reaction evidence="14">
        <text>[GlcNAc-(1-&gt;4)-Mur2Ac(oyl-L-Ala-gamma-D-Glu-L-Lys-D-Ala-D-Ala)](n)-di-trans,octa-cis-undecaprenyl diphosphate + beta-D-GlcNAc-(1-&gt;4)-Mur2Ac(oyl-L-Ala-gamma-D-Glu-L-Lys-D-Ala-D-Ala)-di-trans,octa-cis-undecaprenyl diphosphate = [GlcNAc-(1-&gt;4)-Mur2Ac(oyl-L-Ala-gamma-D-Glu-L-Lys-D-Ala-D-Ala)](n+1)-di-trans,octa-cis-undecaprenyl diphosphate + di-trans,octa-cis-undecaprenyl diphosphate + H(+)</text>
        <dbReference type="Rhea" id="RHEA:23708"/>
        <dbReference type="Rhea" id="RHEA-COMP:9602"/>
        <dbReference type="Rhea" id="RHEA-COMP:9603"/>
        <dbReference type="ChEBI" id="CHEBI:15378"/>
        <dbReference type="ChEBI" id="CHEBI:58405"/>
        <dbReference type="ChEBI" id="CHEBI:60033"/>
        <dbReference type="ChEBI" id="CHEBI:78435"/>
        <dbReference type="EC" id="2.4.99.28"/>
    </reaction>
</comment>
<keyword evidence="15" id="KW-0472">Membrane</keyword>
<evidence type="ECO:0000259" key="17">
    <source>
        <dbReference type="Pfam" id="PF00912"/>
    </source>
</evidence>
<dbReference type="GO" id="GO:0071555">
    <property type="term" value="P:cell wall organization"/>
    <property type="evidence" value="ECO:0007669"/>
    <property type="project" value="UniProtKB-KW"/>
</dbReference>
<dbReference type="InterPro" id="IPR050396">
    <property type="entry name" value="Glycosyltr_51/Transpeptidase"/>
</dbReference>
<dbReference type="PANTHER" id="PTHR32282">
    <property type="entry name" value="BINDING PROTEIN TRANSPEPTIDASE, PUTATIVE-RELATED"/>
    <property type="match status" value="1"/>
</dbReference>
<evidence type="ECO:0000256" key="13">
    <source>
        <dbReference type="ARBA" id="ARBA00034000"/>
    </source>
</evidence>
<keyword evidence="7" id="KW-0808">Transferase</keyword>
<sequence>MVQWGLVASIWSVVALGCVILFYAYDLPDIGDATARVRPAGITVEAADGTPLAVAGEVYGDPVSVETAPPILVKAVLATEDRRFRDHWGVDPLGVARAMVVNVRAGHVVQGGSTITQQVAKTLFLTNDRTLRRKVQEVLLALWLEATFSKDQILGLYLNRVYLGAGVWGMDAAARRYFRRPLREITPYQAAVLAGLMKAPSRYNPAANPDQAHARALEVLGNLVETGVLTQAEAARLAAEGRPSLALARGAGSGARYFTDWVLDNVRGYVGVFDRDLRVRTTLEPAAQAAAEAALAGVLNDPDTRARGATQGAVVVLDPQGAVLAMVGGKSWRDSPFNRAVQARRQPGSAFKPMVWLAGLEAGLTPDTRIEDAPVSVGGWSPRNANGRYRGPVTMADALAASINTVAVRIAMQAGRDRVARVARRLGLTAVDGADASMVLGTSEVSPLDLTAAYAPFVNGGYAAIPHGVARVDARDGTAVYARRRQGDPPRVVAPDHVEAMRAMLRGVVAYGTGRSAQPAAARGLTAYGKTGTTQDYRDAWFVGFVRDGVGRAAVAGVWIGDDDGRPMNHLGGGGPAAAVFRSLFERWRP</sequence>
<dbReference type="PANTHER" id="PTHR32282:SF33">
    <property type="entry name" value="PEPTIDOGLYCAN GLYCOSYLTRANSFERASE"/>
    <property type="match status" value="1"/>
</dbReference>
<evidence type="ECO:0000256" key="3">
    <source>
        <dbReference type="ARBA" id="ARBA00007739"/>
    </source>
</evidence>
<keyword evidence="11" id="KW-0511">Multifunctional enzyme</keyword>
<keyword evidence="5" id="KW-0645">Protease</keyword>
<keyword evidence="15" id="KW-0812">Transmembrane</keyword>
<comment type="catalytic activity">
    <reaction evidence="13">
        <text>Preferential cleavage: (Ac)2-L-Lys-D-Ala-|-D-Ala. Also transpeptidation of peptidyl-alanyl moieties that are N-acyl substituents of D-alanine.</text>
        <dbReference type="EC" id="3.4.16.4"/>
    </reaction>
</comment>
<dbReference type="OrthoDB" id="9766909at2"/>
<feature type="transmembrane region" description="Helical" evidence="15">
    <location>
        <begin position="6"/>
        <end position="25"/>
    </location>
</feature>
<comment type="caution">
    <text evidence="18">The sequence shown here is derived from an EMBL/GenBank/DDBJ whole genome shotgun (WGS) entry which is preliminary data.</text>
</comment>
<organism evidence="18 19">
    <name type="scientific">Roseospira marina</name>
    <dbReference type="NCBI Taxonomy" id="140057"/>
    <lineage>
        <taxon>Bacteria</taxon>
        <taxon>Pseudomonadati</taxon>
        <taxon>Pseudomonadota</taxon>
        <taxon>Alphaproteobacteria</taxon>
        <taxon>Rhodospirillales</taxon>
        <taxon>Rhodospirillaceae</taxon>
        <taxon>Roseospira</taxon>
    </lineage>
</organism>
<evidence type="ECO:0000256" key="15">
    <source>
        <dbReference type="SAM" id="Phobius"/>
    </source>
</evidence>
<dbReference type="InterPro" id="IPR001460">
    <property type="entry name" value="PCN-bd_Tpept"/>
</dbReference>
<dbReference type="InterPro" id="IPR012338">
    <property type="entry name" value="Beta-lactam/transpept-like"/>
</dbReference>
<dbReference type="GO" id="GO:0009002">
    <property type="term" value="F:serine-type D-Ala-D-Ala carboxypeptidase activity"/>
    <property type="evidence" value="ECO:0007669"/>
    <property type="project" value="UniProtKB-EC"/>
</dbReference>
<evidence type="ECO:0000313" key="18">
    <source>
        <dbReference type="EMBL" id="KAA5607499.1"/>
    </source>
</evidence>
<dbReference type="NCBIfam" id="TIGR02074">
    <property type="entry name" value="PBP_1a_fam"/>
    <property type="match status" value="1"/>
</dbReference>
<evidence type="ECO:0000256" key="11">
    <source>
        <dbReference type="ARBA" id="ARBA00023268"/>
    </source>
</evidence>
<dbReference type="SUPFAM" id="SSF56601">
    <property type="entry name" value="beta-lactamase/transpeptidase-like"/>
    <property type="match status" value="1"/>
</dbReference>
<dbReference type="FunFam" id="1.10.3810.10:FF:000001">
    <property type="entry name" value="Penicillin-binding protein 1A"/>
    <property type="match status" value="1"/>
</dbReference>
<dbReference type="InterPro" id="IPR001264">
    <property type="entry name" value="Glyco_trans_51"/>
</dbReference>
<accession>A0A5M6II35</accession>
<keyword evidence="4" id="KW-0121">Carboxypeptidase</keyword>
<comment type="pathway">
    <text evidence="1">Cell wall biogenesis; peptidoglycan biosynthesis.</text>
</comment>
<dbReference type="GO" id="GO:0030288">
    <property type="term" value="C:outer membrane-bounded periplasmic space"/>
    <property type="evidence" value="ECO:0007669"/>
    <property type="project" value="TreeGrafter"/>
</dbReference>
<keyword evidence="9" id="KW-0133">Cell shape</keyword>
<evidence type="ECO:0000256" key="2">
    <source>
        <dbReference type="ARBA" id="ARBA00007090"/>
    </source>
</evidence>
<keyword evidence="10" id="KW-0573">Peptidoglycan synthesis</keyword>
<dbReference type="GO" id="GO:0008360">
    <property type="term" value="P:regulation of cell shape"/>
    <property type="evidence" value="ECO:0007669"/>
    <property type="project" value="UniProtKB-KW"/>
</dbReference>
<evidence type="ECO:0000256" key="9">
    <source>
        <dbReference type="ARBA" id="ARBA00022960"/>
    </source>
</evidence>
<keyword evidence="15" id="KW-1133">Transmembrane helix</keyword>
<dbReference type="Gene3D" id="1.10.3810.10">
    <property type="entry name" value="Biosynthetic peptidoglycan transglycosylase-like"/>
    <property type="match status" value="1"/>
</dbReference>
<keyword evidence="12" id="KW-0961">Cell wall biogenesis/degradation</keyword>
<reference evidence="18 19" key="1">
    <citation type="submission" date="2019-09" db="EMBL/GenBank/DDBJ databases">
        <title>Genome sequence of Roseospira marina, one of the more divergent members of the non-sulfur purple photosynthetic bacterial family, the Rhodospirillaceae.</title>
        <authorList>
            <person name="Meyer T."/>
            <person name="Kyndt J."/>
        </authorList>
    </citation>
    <scope>NUCLEOTIDE SEQUENCE [LARGE SCALE GENOMIC DNA]</scope>
    <source>
        <strain evidence="18 19">DSM 15113</strain>
    </source>
</reference>
<comment type="similarity">
    <text evidence="2">In the C-terminal section; belongs to the transpeptidase family.</text>
</comment>
<dbReference type="InterPro" id="IPR023346">
    <property type="entry name" value="Lysozyme-like_dom_sf"/>
</dbReference>